<feature type="non-terminal residue" evidence="1">
    <location>
        <position position="1"/>
    </location>
</feature>
<evidence type="ECO:0000313" key="2">
    <source>
        <dbReference type="Proteomes" id="UP000265520"/>
    </source>
</evidence>
<protein>
    <submittedName>
        <fullName evidence="1">Uncharacterized protein</fullName>
    </submittedName>
</protein>
<organism evidence="1 2">
    <name type="scientific">Trifolium medium</name>
    <dbReference type="NCBI Taxonomy" id="97028"/>
    <lineage>
        <taxon>Eukaryota</taxon>
        <taxon>Viridiplantae</taxon>
        <taxon>Streptophyta</taxon>
        <taxon>Embryophyta</taxon>
        <taxon>Tracheophyta</taxon>
        <taxon>Spermatophyta</taxon>
        <taxon>Magnoliopsida</taxon>
        <taxon>eudicotyledons</taxon>
        <taxon>Gunneridae</taxon>
        <taxon>Pentapetalae</taxon>
        <taxon>rosids</taxon>
        <taxon>fabids</taxon>
        <taxon>Fabales</taxon>
        <taxon>Fabaceae</taxon>
        <taxon>Papilionoideae</taxon>
        <taxon>50 kb inversion clade</taxon>
        <taxon>NPAAA clade</taxon>
        <taxon>Hologalegina</taxon>
        <taxon>IRL clade</taxon>
        <taxon>Trifolieae</taxon>
        <taxon>Trifolium</taxon>
    </lineage>
</organism>
<sequence length="26" mass="3125">AQSPYLWQWRPDPVRVGYSVWGLISY</sequence>
<evidence type="ECO:0000313" key="1">
    <source>
        <dbReference type="EMBL" id="MCI22419.1"/>
    </source>
</evidence>
<reference evidence="1 2" key="1">
    <citation type="journal article" date="2018" name="Front. Plant Sci.">
        <title>Red Clover (Trifolium pratense) and Zigzag Clover (T. medium) - A Picture of Genomic Similarities and Differences.</title>
        <authorList>
            <person name="Dluhosova J."/>
            <person name="Istvanek J."/>
            <person name="Nedelnik J."/>
            <person name="Repkova J."/>
        </authorList>
    </citation>
    <scope>NUCLEOTIDE SEQUENCE [LARGE SCALE GENOMIC DNA]</scope>
    <source>
        <strain evidence="2">cv. 10/8</strain>
        <tissue evidence="1">Leaf</tissue>
    </source>
</reference>
<accession>A0A392QEV4</accession>
<dbReference type="EMBL" id="LXQA010130423">
    <property type="protein sequence ID" value="MCI22419.1"/>
    <property type="molecule type" value="Genomic_DNA"/>
</dbReference>
<proteinExistence type="predicted"/>
<keyword evidence="2" id="KW-1185">Reference proteome</keyword>
<name>A0A392QEV4_9FABA</name>
<dbReference type="Proteomes" id="UP000265520">
    <property type="component" value="Unassembled WGS sequence"/>
</dbReference>
<comment type="caution">
    <text evidence="1">The sequence shown here is derived from an EMBL/GenBank/DDBJ whole genome shotgun (WGS) entry which is preliminary data.</text>
</comment>
<dbReference type="AlphaFoldDB" id="A0A392QEV4"/>